<organism evidence="1 2">
    <name type="scientific">Enhygromyxa salina</name>
    <dbReference type="NCBI Taxonomy" id="215803"/>
    <lineage>
        <taxon>Bacteria</taxon>
        <taxon>Pseudomonadati</taxon>
        <taxon>Myxococcota</taxon>
        <taxon>Polyangia</taxon>
        <taxon>Nannocystales</taxon>
        <taxon>Nannocystaceae</taxon>
        <taxon>Enhygromyxa</taxon>
    </lineage>
</organism>
<dbReference type="EMBL" id="PVNL01000102">
    <property type="protein sequence ID" value="PRQ04578.1"/>
    <property type="molecule type" value="Genomic_DNA"/>
</dbReference>
<dbReference type="AlphaFoldDB" id="A0A2S9YHJ3"/>
<evidence type="ECO:0000313" key="1">
    <source>
        <dbReference type="EMBL" id="PRQ04578.1"/>
    </source>
</evidence>
<accession>A0A2S9YHJ3</accession>
<evidence type="ECO:0000313" key="2">
    <source>
        <dbReference type="Proteomes" id="UP000238823"/>
    </source>
</evidence>
<sequence length="141" mass="14848">MTPEIGFERSEIADGPGVYSAVTKRLFELVLLLAVAGCADRGIVDNEEGETGGPEPGELYGECMDASDCFDEWCVHPANEPGFCTYPCEQGCATELGEPTTCLTVEGEGVCALECSASGTCPTGMRCEQIESAGQARSICF</sequence>
<reference evidence="1 2" key="1">
    <citation type="submission" date="2018-03" db="EMBL/GenBank/DDBJ databases">
        <title>Draft Genome Sequences of the Obligatory Marine Myxobacteria Enhygromyxa salina SWB007.</title>
        <authorList>
            <person name="Poehlein A."/>
            <person name="Moghaddam J.A."/>
            <person name="Harms H."/>
            <person name="Alanjari M."/>
            <person name="Koenig G.M."/>
            <person name="Daniel R."/>
            <person name="Schaeberle T.F."/>
        </authorList>
    </citation>
    <scope>NUCLEOTIDE SEQUENCE [LARGE SCALE GENOMIC DNA]</scope>
    <source>
        <strain evidence="1 2">SWB007</strain>
    </source>
</reference>
<protein>
    <submittedName>
        <fullName evidence="1">Uncharacterized protein</fullName>
    </submittedName>
</protein>
<dbReference type="Proteomes" id="UP000238823">
    <property type="component" value="Unassembled WGS sequence"/>
</dbReference>
<name>A0A2S9YHJ3_9BACT</name>
<gene>
    <name evidence="1" type="ORF">ENSA7_50690</name>
</gene>
<proteinExistence type="predicted"/>
<comment type="caution">
    <text evidence="1">The sequence shown here is derived from an EMBL/GenBank/DDBJ whole genome shotgun (WGS) entry which is preliminary data.</text>
</comment>